<organism evidence="2 3">
    <name type="scientific">Halorubrum distributum</name>
    <dbReference type="NCBI Taxonomy" id="29283"/>
    <lineage>
        <taxon>Archaea</taxon>
        <taxon>Methanobacteriati</taxon>
        <taxon>Methanobacteriota</taxon>
        <taxon>Stenosarchaea group</taxon>
        <taxon>Halobacteria</taxon>
        <taxon>Halobacteriales</taxon>
        <taxon>Haloferacaceae</taxon>
        <taxon>Halorubrum</taxon>
        <taxon>Halorubrum distributum group</taxon>
    </lineage>
</organism>
<protein>
    <submittedName>
        <fullName evidence="2">Uncharacterized protein</fullName>
    </submittedName>
</protein>
<feature type="transmembrane region" description="Helical" evidence="1">
    <location>
        <begin position="12"/>
        <end position="31"/>
    </location>
</feature>
<accession>A0A6B1INV0</accession>
<evidence type="ECO:0000313" key="2">
    <source>
        <dbReference type="EMBL" id="MYL68940.1"/>
    </source>
</evidence>
<name>A0A6B1INV0_9EURY</name>
<evidence type="ECO:0000313" key="3">
    <source>
        <dbReference type="Proteomes" id="UP000452321"/>
    </source>
</evidence>
<dbReference type="AlphaFoldDB" id="A0A6B1INV0"/>
<evidence type="ECO:0000256" key="1">
    <source>
        <dbReference type="SAM" id="Phobius"/>
    </source>
</evidence>
<comment type="caution">
    <text evidence="2">The sequence shown here is derived from an EMBL/GenBank/DDBJ whole genome shotgun (WGS) entry which is preliminary data.</text>
</comment>
<dbReference type="EMBL" id="WMFC01000026">
    <property type="protein sequence ID" value="MYL68940.1"/>
    <property type="molecule type" value="Genomic_DNA"/>
</dbReference>
<keyword evidence="1" id="KW-0472">Membrane</keyword>
<reference evidence="2 3" key="1">
    <citation type="submission" date="2019-11" db="EMBL/GenBank/DDBJ databases">
        <title>Genome sequences of 17 halophilic strains isolated from different environments.</title>
        <authorList>
            <person name="Furrow R.E."/>
        </authorList>
    </citation>
    <scope>NUCLEOTIDE SEQUENCE [LARGE SCALE GENOMIC DNA]</scope>
    <source>
        <strain evidence="2 3">22502_06_Cabo</strain>
    </source>
</reference>
<sequence>MFDSLSDPMRSLLSRLAFLVAGALVGTALYALNIGGFLAVALAAVAFVIVGELYLFVTGGESL</sequence>
<proteinExistence type="predicted"/>
<keyword evidence="1" id="KW-0812">Transmembrane</keyword>
<feature type="transmembrane region" description="Helical" evidence="1">
    <location>
        <begin position="37"/>
        <end position="57"/>
    </location>
</feature>
<gene>
    <name evidence="2" type="ORF">GLW30_14535</name>
</gene>
<keyword evidence="1" id="KW-1133">Transmembrane helix</keyword>
<dbReference type="RefSeq" id="WP_159359110.1">
    <property type="nucleotide sequence ID" value="NZ_WMFC01000026.1"/>
</dbReference>
<dbReference type="Proteomes" id="UP000452321">
    <property type="component" value="Unassembled WGS sequence"/>
</dbReference>